<organism evidence="2 3">
    <name type="scientific">Sphingomonas tabacisoli</name>
    <dbReference type="NCBI Taxonomy" id="2249466"/>
    <lineage>
        <taxon>Bacteria</taxon>
        <taxon>Pseudomonadati</taxon>
        <taxon>Pseudomonadota</taxon>
        <taxon>Alphaproteobacteria</taxon>
        <taxon>Sphingomonadales</taxon>
        <taxon>Sphingomonadaceae</taxon>
        <taxon>Sphingomonas</taxon>
    </lineage>
</organism>
<evidence type="ECO:0000313" key="3">
    <source>
        <dbReference type="Proteomes" id="UP001597115"/>
    </source>
</evidence>
<evidence type="ECO:0000259" key="1">
    <source>
        <dbReference type="Pfam" id="PF21834"/>
    </source>
</evidence>
<dbReference type="Pfam" id="PF21834">
    <property type="entry name" value="DUF6894"/>
    <property type="match status" value="1"/>
</dbReference>
<name>A0ABW4I0V7_9SPHN</name>
<reference evidence="3" key="1">
    <citation type="journal article" date="2019" name="Int. J. Syst. Evol. Microbiol.">
        <title>The Global Catalogue of Microorganisms (GCM) 10K type strain sequencing project: providing services to taxonomists for standard genome sequencing and annotation.</title>
        <authorList>
            <consortium name="The Broad Institute Genomics Platform"/>
            <consortium name="The Broad Institute Genome Sequencing Center for Infectious Disease"/>
            <person name="Wu L."/>
            <person name="Ma J."/>
        </authorList>
    </citation>
    <scope>NUCLEOTIDE SEQUENCE [LARGE SCALE GENOMIC DNA]</scope>
    <source>
        <strain evidence="3">CGMCC 1.16275</strain>
    </source>
</reference>
<protein>
    <submittedName>
        <fullName evidence="2">DUF6894 family protein</fullName>
    </submittedName>
</protein>
<dbReference type="RefSeq" id="WP_380886674.1">
    <property type="nucleotide sequence ID" value="NZ_JBHUDY010000001.1"/>
</dbReference>
<feature type="domain" description="DUF6894" evidence="1">
    <location>
        <begin position="3"/>
        <end position="70"/>
    </location>
</feature>
<proteinExistence type="predicted"/>
<dbReference type="InterPro" id="IPR054189">
    <property type="entry name" value="DUF6894"/>
</dbReference>
<keyword evidence="3" id="KW-1185">Reference proteome</keyword>
<accession>A0ABW4I0V7</accession>
<comment type="caution">
    <text evidence="2">The sequence shown here is derived from an EMBL/GenBank/DDBJ whole genome shotgun (WGS) entry which is preliminary data.</text>
</comment>
<evidence type="ECO:0000313" key="2">
    <source>
        <dbReference type="EMBL" id="MFD1610729.1"/>
    </source>
</evidence>
<dbReference type="EMBL" id="JBHUDY010000001">
    <property type="protein sequence ID" value="MFD1610729.1"/>
    <property type="molecule type" value="Genomic_DNA"/>
</dbReference>
<gene>
    <name evidence="2" type="ORF">ACFSCW_02815</name>
</gene>
<sequence>MERYFLHLVDGKFIRDDEGQEFECLEAAKAEAVASARSLMRDAIWHGRLPLNESIQIADAQGQVLDTVAFRDVIKIEGN</sequence>
<dbReference type="Proteomes" id="UP001597115">
    <property type="component" value="Unassembled WGS sequence"/>
</dbReference>